<evidence type="ECO:0000256" key="12">
    <source>
        <dbReference type="ARBA" id="ARBA00022989"/>
    </source>
</evidence>
<feature type="transmembrane region" description="Helical" evidence="18">
    <location>
        <begin position="6"/>
        <end position="23"/>
    </location>
</feature>
<feature type="transmembrane region" description="Helical" evidence="18">
    <location>
        <begin position="450"/>
        <end position="468"/>
    </location>
</feature>
<comment type="subcellular location">
    <subcellularLocation>
        <location evidence="1">Membrane</location>
        <topology evidence="1">Multi-pass membrane protein</topology>
    </subcellularLocation>
</comment>
<evidence type="ECO:0000313" key="21">
    <source>
        <dbReference type="Proteomes" id="UP000596742"/>
    </source>
</evidence>
<keyword evidence="11" id="KW-0630">Potassium</keyword>
<keyword evidence="12 18" id="KW-1133">Transmembrane helix</keyword>
<feature type="transmembrane region" description="Helical" evidence="18">
    <location>
        <begin position="382"/>
        <end position="404"/>
    </location>
</feature>
<evidence type="ECO:0000256" key="4">
    <source>
        <dbReference type="ARBA" id="ARBA00022449"/>
    </source>
</evidence>
<dbReference type="Proteomes" id="UP000596742">
    <property type="component" value="Unassembled WGS sequence"/>
</dbReference>
<dbReference type="InterPro" id="IPR004481">
    <property type="entry name" value="K/Na/Ca-exchanger"/>
</dbReference>
<keyword evidence="3" id="KW-0813">Transport</keyword>
<dbReference type="EMBL" id="UYJE01002570">
    <property type="protein sequence ID" value="VDI11909.1"/>
    <property type="molecule type" value="Genomic_DNA"/>
</dbReference>
<evidence type="ECO:0000256" key="14">
    <source>
        <dbReference type="ARBA" id="ARBA00023065"/>
    </source>
</evidence>
<dbReference type="GO" id="GO:0005262">
    <property type="term" value="F:calcium channel activity"/>
    <property type="evidence" value="ECO:0007669"/>
    <property type="project" value="TreeGrafter"/>
</dbReference>
<keyword evidence="21" id="KW-1185">Reference proteome</keyword>
<keyword evidence="8" id="KW-0732">Signal</keyword>
<keyword evidence="13" id="KW-0915">Sodium</keyword>
<feature type="transmembrane region" description="Helical" evidence="18">
    <location>
        <begin position="201"/>
        <end position="221"/>
    </location>
</feature>
<evidence type="ECO:0000256" key="13">
    <source>
        <dbReference type="ARBA" id="ARBA00023053"/>
    </source>
</evidence>
<accession>A0A8B6CZI7</accession>
<keyword evidence="10" id="KW-0769">Symport</keyword>
<evidence type="ECO:0000256" key="6">
    <source>
        <dbReference type="ARBA" id="ARBA00022568"/>
    </source>
</evidence>
<evidence type="ECO:0000256" key="16">
    <source>
        <dbReference type="ARBA" id="ARBA00023201"/>
    </source>
</evidence>
<sequence length="515" mass="58088">MGKTSAFVKFSLFGLAMISLTLWKNNKVIKDEIDWNTSKQLRHLTSLPNCTPRAITQFPHGMFTQEQRVHGAVVINILIAVYMFLGFAIICDDYFVPSLEIMCDVLHIQSDVAGATLMAAGSSAPELATAVIAVFIAKDDIGLGTVVGSAVYNVMFVISICALFAGMVVHLNWWPLFRDCAFYTLSVLALAYVIYDENVYWYESLGLVIFYIFYIVLMFFNSKLEVWMVERCKCLCSSVHHKQGIKHNNTIVHYDKLSESVTSNGSITSSKHRHYDVESDSQGSEVDADDVDHYDEPLMSNIEEPESVFALPNVWYKKILWTSSLPLKFLFFISVPDCRQQRWKKYFFITFFMSLFWLTALSYLMVWMITIIGFTVNLPDTVMALTFVAFGVSLPDVISSLIVVREGYGDMAVSNAVGSNVFDILICMGVPWVLKSAINDGAPIKVYSEGLLYSTLTLLGTVVFLLVATHVNGWKLTKKYGIVLMIVYLIFTVLTALYELNIFGYVHPKECKTNY</sequence>
<evidence type="ECO:0000259" key="19">
    <source>
        <dbReference type="Pfam" id="PF01699"/>
    </source>
</evidence>
<comment type="caution">
    <text evidence="20">The sequence shown here is derived from an EMBL/GenBank/DDBJ whole genome shotgun (WGS) entry which is preliminary data.</text>
</comment>
<keyword evidence="5" id="KW-0633">Potassium transport</keyword>
<organism evidence="20 21">
    <name type="scientific">Mytilus galloprovincialis</name>
    <name type="common">Mediterranean mussel</name>
    <dbReference type="NCBI Taxonomy" id="29158"/>
    <lineage>
        <taxon>Eukaryota</taxon>
        <taxon>Metazoa</taxon>
        <taxon>Spiralia</taxon>
        <taxon>Lophotrochozoa</taxon>
        <taxon>Mollusca</taxon>
        <taxon>Bivalvia</taxon>
        <taxon>Autobranchia</taxon>
        <taxon>Pteriomorphia</taxon>
        <taxon>Mytilida</taxon>
        <taxon>Mytiloidea</taxon>
        <taxon>Mytilidae</taxon>
        <taxon>Mytilinae</taxon>
        <taxon>Mytilus</taxon>
    </lineage>
</organism>
<keyword evidence="6" id="KW-0109">Calcium transport</keyword>
<keyword evidence="4" id="KW-0050">Antiport</keyword>
<comment type="similarity">
    <text evidence="2">Belongs to the Ca(2+):cation antiporter (CaCA) (TC 2.A.19) family. SLC24A subfamily.</text>
</comment>
<feature type="transmembrane region" description="Helical" evidence="18">
    <location>
        <begin position="150"/>
        <end position="169"/>
    </location>
</feature>
<evidence type="ECO:0000256" key="10">
    <source>
        <dbReference type="ARBA" id="ARBA00022847"/>
    </source>
</evidence>
<name>A0A8B6CZI7_MYTGA</name>
<dbReference type="FunFam" id="1.20.1420.30:FF:000004">
    <property type="entry name" value="Sodium/potassium/calcium exchanger 2 isoform 1"/>
    <property type="match status" value="1"/>
</dbReference>
<evidence type="ECO:0000256" key="8">
    <source>
        <dbReference type="ARBA" id="ARBA00022729"/>
    </source>
</evidence>
<feature type="domain" description="Sodium/calcium exchanger membrane region" evidence="19">
    <location>
        <begin position="348"/>
        <end position="495"/>
    </location>
</feature>
<dbReference type="PANTHER" id="PTHR10846:SF74">
    <property type="entry name" value="SODIUM_POTASSIUM_CALCIUM EXCHANGER CG1090-RELATED"/>
    <property type="match status" value="1"/>
</dbReference>
<dbReference type="GO" id="GO:0006874">
    <property type="term" value="P:intracellular calcium ion homeostasis"/>
    <property type="evidence" value="ECO:0007669"/>
    <property type="project" value="TreeGrafter"/>
</dbReference>
<feature type="transmembrane region" description="Helical" evidence="18">
    <location>
        <begin position="69"/>
        <end position="90"/>
    </location>
</feature>
<evidence type="ECO:0000256" key="18">
    <source>
        <dbReference type="SAM" id="Phobius"/>
    </source>
</evidence>
<dbReference type="Gene3D" id="1.20.1420.30">
    <property type="entry name" value="NCX, central ion-binding region"/>
    <property type="match status" value="2"/>
</dbReference>
<evidence type="ECO:0000313" key="20">
    <source>
        <dbReference type="EMBL" id="VDI11909.1"/>
    </source>
</evidence>
<dbReference type="GO" id="GO:0005886">
    <property type="term" value="C:plasma membrane"/>
    <property type="evidence" value="ECO:0007669"/>
    <property type="project" value="TreeGrafter"/>
</dbReference>
<gene>
    <name evidence="20" type="ORF">MGAL_10B056468</name>
</gene>
<evidence type="ECO:0000256" key="3">
    <source>
        <dbReference type="ARBA" id="ARBA00022448"/>
    </source>
</evidence>
<evidence type="ECO:0000256" key="7">
    <source>
        <dbReference type="ARBA" id="ARBA00022692"/>
    </source>
</evidence>
<dbReference type="InterPro" id="IPR004837">
    <property type="entry name" value="NaCa_Exmemb"/>
</dbReference>
<keyword evidence="15 18" id="KW-0472">Membrane</keyword>
<keyword evidence="16" id="KW-0739">Sodium transport</keyword>
<dbReference type="Pfam" id="PF01699">
    <property type="entry name" value="Na_Ca_ex"/>
    <property type="match status" value="2"/>
</dbReference>
<evidence type="ECO:0000256" key="17">
    <source>
        <dbReference type="SAM" id="MobiDB-lite"/>
    </source>
</evidence>
<dbReference type="AlphaFoldDB" id="A0A8B6CZI7"/>
<proteinExistence type="inferred from homology"/>
<dbReference type="GO" id="GO:0015293">
    <property type="term" value="F:symporter activity"/>
    <property type="evidence" value="ECO:0007669"/>
    <property type="project" value="UniProtKB-KW"/>
</dbReference>
<keyword evidence="14" id="KW-0406">Ion transport</keyword>
<feature type="region of interest" description="Disordered" evidence="17">
    <location>
        <begin position="264"/>
        <end position="287"/>
    </location>
</feature>
<evidence type="ECO:0000256" key="15">
    <source>
        <dbReference type="ARBA" id="ARBA00023136"/>
    </source>
</evidence>
<evidence type="ECO:0000256" key="5">
    <source>
        <dbReference type="ARBA" id="ARBA00022538"/>
    </source>
</evidence>
<feature type="transmembrane region" description="Helical" evidence="18">
    <location>
        <begin position="416"/>
        <end position="438"/>
    </location>
</feature>
<feature type="transmembrane region" description="Helical" evidence="18">
    <location>
        <begin position="480"/>
        <end position="498"/>
    </location>
</feature>
<keyword evidence="9" id="KW-0106">Calcium</keyword>
<feature type="domain" description="Sodium/calcium exchanger membrane region" evidence="19">
    <location>
        <begin position="78"/>
        <end position="219"/>
    </location>
</feature>
<evidence type="ECO:0000256" key="2">
    <source>
        <dbReference type="ARBA" id="ARBA00005364"/>
    </source>
</evidence>
<protein>
    <submittedName>
        <fullName evidence="20">Solute carrier family 24 (Sodium/potassium/calcium exchanger), member 5</fullName>
    </submittedName>
</protein>
<evidence type="ECO:0000256" key="11">
    <source>
        <dbReference type="ARBA" id="ARBA00022958"/>
    </source>
</evidence>
<dbReference type="InterPro" id="IPR044880">
    <property type="entry name" value="NCX_ion-bd_dom_sf"/>
</dbReference>
<dbReference type="FunFam" id="1.20.1420.30:FF:000009">
    <property type="entry name" value="sodium/potassium/calcium exchanger 5 isoform X2"/>
    <property type="match status" value="1"/>
</dbReference>
<dbReference type="NCBIfam" id="TIGR00367">
    <property type="entry name" value="calcium/sodium antiporter"/>
    <property type="match status" value="1"/>
</dbReference>
<evidence type="ECO:0000256" key="1">
    <source>
        <dbReference type="ARBA" id="ARBA00004141"/>
    </source>
</evidence>
<dbReference type="GO" id="GO:0008273">
    <property type="term" value="F:calcium, potassium:sodium antiporter activity"/>
    <property type="evidence" value="ECO:0007669"/>
    <property type="project" value="TreeGrafter"/>
</dbReference>
<feature type="transmembrane region" description="Helical" evidence="18">
    <location>
        <begin position="346"/>
        <end position="376"/>
    </location>
</feature>
<dbReference type="PANTHER" id="PTHR10846">
    <property type="entry name" value="SODIUM/POTASSIUM/CALCIUM EXCHANGER"/>
    <property type="match status" value="1"/>
</dbReference>
<evidence type="ECO:0000256" key="9">
    <source>
        <dbReference type="ARBA" id="ARBA00022837"/>
    </source>
</evidence>
<keyword evidence="7 18" id="KW-0812">Transmembrane</keyword>
<reference evidence="20" key="1">
    <citation type="submission" date="2018-11" db="EMBL/GenBank/DDBJ databases">
        <authorList>
            <person name="Alioto T."/>
            <person name="Alioto T."/>
        </authorList>
    </citation>
    <scope>NUCLEOTIDE SEQUENCE</scope>
</reference>
<dbReference type="OrthoDB" id="2127281at2759"/>